<reference evidence="9 10" key="1">
    <citation type="submission" date="2021-01" db="EMBL/GenBank/DDBJ databases">
        <title>WGS of actinomycetes isolated from Thailand.</title>
        <authorList>
            <person name="Thawai C."/>
        </authorList>
    </citation>
    <scope>NUCLEOTIDE SEQUENCE [LARGE SCALE GENOMIC DNA]</scope>
    <source>
        <strain evidence="9 10">CH9-7</strain>
    </source>
</reference>
<evidence type="ECO:0000256" key="1">
    <source>
        <dbReference type="ARBA" id="ARBA00004651"/>
    </source>
</evidence>
<feature type="transmembrane region" description="Helical" evidence="7">
    <location>
        <begin position="341"/>
        <end position="363"/>
    </location>
</feature>
<dbReference type="Pfam" id="PF07690">
    <property type="entry name" value="MFS_1"/>
    <property type="match status" value="1"/>
</dbReference>
<evidence type="ECO:0000313" key="10">
    <source>
        <dbReference type="Proteomes" id="UP000629371"/>
    </source>
</evidence>
<dbReference type="SUPFAM" id="SSF103473">
    <property type="entry name" value="MFS general substrate transporter"/>
    <property type="match status" value="1"/>
</dbReference>
<dbReference type="InterPro" id="IPR011701">
    <property type="entry name" value="MFS"/>
</dbReference>
<feature type="transmembrane region" description="Helical" evidence="7">
    <location>
        <begin position="303"/>
        <end position="320"/>
    </location>
</feature>
<feature type="transmembrane region" description="Helical" evidence="7">
    <location>
        <begin position="369"/>
        <end position="388"/>
    </location>
</feature>
<organism evidence="9 10">
    <name type="scientific">Streptomyces siderophoricus</name>
    <dbReference type="NCBI Taxonomy" id="2802281"/>
    <lineage>
        <taxon>Bacteria</taxon>
        <taxon>Bacillati</taxon>
        <taxon>Actinomycetota</taxon>
        <taxon>Actinomycetes</taxon>
        <taxon>Kitasatosporales</taxon>
        <taxon>Streptomycetaceae</taxon>
        <taxon>Streptomyces</taxon>
    </lineage>
</organism>
<feature type="transmembrane region" description="Helical" evidence="7">
    <location>
        <begin position="77"/>
        <end position="95"/>
    </location>
</feature>
<feature type="transmembrane region" description="Helical" evidence="7">
    <location>
        <begin position="135"/>
        <end position="159"/>
    </location>
</feature>
<comment type="caution">
    <text evidence="9">The sequence shown here is derived from an EMBL/GenBank/DDBJ whole genome shotgun (WGS) entry which is preliminary data.</text>
</comment>
<keyword evidence="2" id="KW-1003">Cell membrane</keyword>
<dbReference type="PROSITE" id="PS50850">
    <property type="entry name" value="MFS"/>
    <property type="match status" value="1"/>
</dbReference>
<evidence type="ECO:0000259" key="8">
    <source>
        <dbReference type="PROSITE" id="PS50850"/>
    </source>
</evidence>
<feature type="transmembrane region" description="Helical" evidence="7">
    <location>
        <begin position="206"/>
        <end position="228"/>
    </location>
</feature>
<evidence type="ECO:0000256" key="6">
    <source>
        <dbReference type="SAM" id="MobiDB-lite"/>
    </source>
</evidence>
<keyword evidence="10" id="KW-1185">Reference proteome</keyword>
<dbReference type="InterPro" id="IPR036259">
    <property type="entry name" value="MFS_trans_sf"/>
</dbReference>
<dbReference type="InterPro" id="IPR050189">
    <property type="entry name" value="MFS_Efflux_Transporters"/>
</dbReference>
<sequence length="474" mass="49401">MKFLTRAGPVWLWALTLAAFAVQTDDYIVIGVLPAVSHTVQLSETVTGQLVTVYSLTYALAAPMWALLPLRISRRRALCGALTVFGAANFAVLLVDEYVPLMALRVVAALAAALVLPAALAAAGAEAPPKRQGRYLATVMTGLTGAVLLGVPAGTWIGALFGWRATFLFGGLLGVGALLLLLRTLPRAEAHAVSERTSLGVMLRPLLNGGVTVILVVTILTVAGNLAFQTYIAPFLAGVSSVSPTVLAVLLVCAGIGGLLGTQASGRLIDRFTPGRVFSLVSVVFCGAMLAFAGLWLVRPVPVALTAVLLVAWSAAAWAVPPSIQSLMLTRAGTEAAAQAMAVQSSAVYVGAALGGAVGGGFLAADQGLIPAAAAGLAFLSLVIMVPVMRSSTADHKRVRCCGRDHRRQEGPSQLTPHSLPTHRRASRLRPHVAANDLEGAVDSDRPVRRERLLPVKRPGPWFAAAGPGREKLR</sequence>
<keyword evidence="4 7" id="KW-1133">Transmembrane helix</keyword>
<feature type="transmembrane region" description="Helical" evidence="7">
    <location>
        <begin position="48"/>
        <end position="70"/>
    </location>
</feature>
<dbReference type="PANTHER" id="PTHR43124:SF10">
    <property type="entry name" value="PURINE EFFLUX PUMP PBUE"/>
    <property type="match status" value="1"/>
</dbReference>
<feature type="transmembrane region" description="Helical" evidence="7">
    <location>
        <begin position="234"/>
        <end position="256"/>
    </location>
</feature>
<evidence type="ECO:0000256" key="5">
    <source>
        <dbReference type="ARBA" id="ARBA00023136"/>
    </source>
</evidence>
<feature type="transmembrane region" description="Helical" evidence="7">
    <location>
        <begin position="165"/>
        <end position="185"/>
    </location>
</feature>
<evidence type="ECO:0000313" key="9">
    <source>
        <dbReference type="EMBL" id="MBL1093989.1"/>
    </source>
</evidence>
<gene>
    <name evidence="9" type="ORF">JK360_32540</name>
</gene>
<feature type="domain" description="Major facilitator superfamily (MFS) profile" evidence="8">
    <location>
        <begin position="11"/>
        <end position="390"/>
    </location>
</feature>
<keyword evidence="3 7" id="KW-0812">Transmembrane</keyword>
<protein>
    <submittedName>
        <fullName evidence="9">MFS transporter</fullName>
    </submittedName>
</protein>
<evidence type="ECO:0000256" key="3">
    <source>
        <dbReference type="ARBA" id="ARBA00022692"/>
    </source>
</evidence>
<dbReference type="Gene3D" id="1.20.1250.20">
    <property type="entry name" value="MFS general substrate transporter like domains"/>
    <property type="match status" value="1"/>
</dbReference>
<dbReference type="CDD" id="cd17324">
    <property type="entry name" value="MFS_NepI_like"/>
    <property type="match status" value="1"/>
</dbReference>
<dbReference type="EMBL" id="JAERRI010000024">
    <property type="protein sequence ID" value="MBL1093989.1"/>
    <property type="molecule type" value="Genomic_DNA"/>
</dbReference>
<feature type="transmembrane region" description="Helical" evidence="7">
    <location>
        <begin position="101"/>
        <end position="123"/>
    </location>
</feature>
<evidence type="ECO:0000256" key="4">
    <source>
        <dbReference type="ARBA" id="ARBA00022989"/>
    </source>
</evidence>
<keyword evidence="5 7" id="KW-0472">Membrane</keyword>
<dbReference type="RefSeq" id="WP_201810208.1">
    <property type="nucleotide sequence ID" value="NZ_JAERRI010000024.1"/>
</dbReference>
<accession>A0ABS1N223</accession>
<feature type="region of interest" description="Disordered" evidence="6">
    <location>
        <begin position="405"/>
        <end position="426"/>
    </location>
</feature>
<dbReference type="Proteomes" id="UP000629371">
    <property type="component" value="Unassembled WGS sequence"/>
</dbReference>
<evidence type="ECO:0000256" key="7">
    <source>
        <dbReference type="SAM" id="Phobius"/>
    </source>
</evidence>
<dbReference type="PANTHER" id="PTHR43124">
    <property type="entry name" value="PURINE EFFLUX PUMP PBUE"/>
    <property type="match status" value="1"/>
</dbReference>
<proteinExistence type="predicted"/>
<comment type="subcellular location">
    <subcellularLocation>
        <location evidence="1">Cell membrane</location>
        <topology evidence="1">Multi-pass membrane protein</topology>
    </subcellularLocation>
</comment>
<feature type="transmembrane region" description="Helical" evidence="7">
    <location>
        <begin position="277"/>
        <end position="297"/>
    </location>
</feature>
<dbReference type="InterPro" id="IPR020846">
    <property type="entry name" value="MFS_dom"/>
</dbReference>
<name>A0ABS1N223_9ACTN</name>
<evidence type="ECO:0000256" key="2">
    <source>
        <dbReference type="ARBA" id="ARBA00022475"/>
    </source>
</evidence>